<proteinExistence type="predicted"/>
<dbReference type="InterPro" id="IPR035986">
    <property type="entry name" value="PKD_dom_sf"/>
</dbReference>
<reference evidence="4" key="1">
    <citation type="submission" date="2011-02" db="EMBL/GenBank/DDBJ databases">
        <title>The Genome Sequence of Capsaspora owczarzaki ATCC 30864.</title>
        <authorList>
            <person name="Russ C."/>
            <person name="Cuomo C."/>
            <person name="Burger G."/>
            <person name="Gray M.W."/>
            <person name="Holland P.W.H."/>
            <person name="King N."/>
            <person name="Lang F.B.F."/>
            <person name="Roger A.J."/>
            <person name="Ruiz-Trillo I."/>
            <person name="Young S.K."/>
            <person name="Zeng Q."/>
            <person name="Gargeya S."/>
            <person name="Alvarado L."/>
            <person name="Berlin A."/>
            <person name="Chapman S.B."/>
            <person name="Chen Z."/>
            <person name="Freedman E."/>
            <person name="Gellesch M."/>
            <person name="Goldberg J."/>
            <person name="Griggs A."/>
            <person name="Gujja S."/>
            <person name="Heilman E."/>
            <person name="Heiman D."/>
            <person name="Howarth C."/>
            <person name="Mehta T."/>
            <person name="Neiman D."/>
            <person name="Pearson M."/>
            <person name="Roberts A."/>
            <person name="Saif S."/>
            <person name="Shea T."/>
            <person name="Shenoy N."/>
            <person name="Sisk P."/>
            <person name="Stolte C."/>
            <person name="Sykes S."/>
            <person name="White J."/>
            <person name="Yandava C."/>
            <person name="Haas B."/>
            <person name="Nusbaum C."/>
            <person name="Birren B."/>
        </authorList>
    </citation>
    <scope>NUCLEOTIDE SEQUENCE</scope>
    <source>
        <strain evidence="4">ATCC 30864</strain>
    </source>
</reference>
<feature type="compositionally biased region" description="Low complexity" evidence="1">
    <location>
        <begin position="865"/>
        <end position="881"/>
    </location>
</feature>
<dbReference type="Proteomes" id="UP000008743">
    <property type="component" value="Unassembled WGS sequence"/>
</dbReference>
<sequence length="973" mass="103987">MRASAGTWMWLLLLIASVALALVQWGPTPVDSYPIWRREDSRRGPSCPASYDKGELYKHPAWSFGVNMKLVEVANAGECCAKCNADPACVVWLFQDKNLDEFESADDSTIKEILDNAAFTSVPGDDGNVIYIEPTDQPIAKRRRGDDNLLYCAHVNDKSEPSNSHSGSSGTARDKHSGSSGTARDKHSGSASNSHSGSSGADESSTADLESSTADPESSTADPEDSTPLQPILRIPPRASLSSSSPRSATPEPSSATPEPSSATPEPSSATPEPSSATPEPSSATPDPPSATPTPTYLPPAFFVEPATLSTELHALDLHAVVQNVDAFGSILGFTWKLQSGPVLVQLIEAATLPLTRLVAGVYEFEVTMLYRIGEEELSISNQSSIEIRPRQNAGPKIGNAIKDFDIEGLPDQLATVDIQVPEVMDDEDAMDPNSYPLRFNWAITSGVGGVIEDPHSFKHVEVTNLRLGTYTVKLEVTDTDGHMTPTVFTIVYREPSLPIPVAHAGQNITVVLPNNTATLDSSQSTAAAGFKSIVWEADSTNPVVVTLTTLDDTQTRVEGLTVPGVYTFKLTVTDVRDYTSVDRVSIIVIEDFPPTAVAPAEYHISTTSALLELDGSQSTDDRTATANLGFLWEKQLESPAAGTLVDASLPVAKLVDFISGTYVFKLTVTDSAGQTATTLTSVYVENDDKSLYLLEIRLDANIEQFTESNAESVRGKLALALGTTSEYVVIDTIRSGRRCCKKGARKTMLDRRSRGGAGRFDSLELMPRSSQPGGLMNDSDGDGSDDDDEEEDIFDERYLVGGTPKPPPSSKVARMIRQSSQANVTPGTPSQNAARAASTSMILSHSDDEDQPFEGINGNAHAVAKAQQKPQQQQQPAGGASSFATPVRGLMSRLTGKTPNGKDANGHGNGTHANSSNSNNNNNNNSNNVSSPTRKPRGPTSRSGGYSRVSTNNGDKHSLLAKSDSWEDLNIE</sequence>
<evidence type="ECO:0008006" key="5">
    <source>
        <dbReference type="Google" id="ProtNLM"/>
    </source>
</evidence>
<dbReference type="Pfam" id="PF22352">
    <property type="entry name" value="K319L-like_PKD"/>
    <property type="match status" value="2"/>
</dbReference>
<accession>A0A0D2X2Z7</accession>
<feature type="compositionally biased region" description="Low complexity" evidence="1">
    <location>
        <begin position="236"/>
        <end position="285"/>
    </location>
</feature>
<feature type="compositionally biased region" description="Low complexity" evidence="1">
    <location>
        <begin position="189"/>
        <end position="207"/>
    </location>
</feature>
<dbReference type="PANTHER" id="PTHR46182">
    <property type="entry name" value="FI19480P1"/>
    <property type="match status" value="1"/>
</dbReference>
<dbReference type="InterPro" id="IPR013783">
    <property type="entry name" value="Ig-like_fold"/>
</dbReference>
<dbReference type="PANTHER" id="PTHR46182:SF2">
    <property type="entry name" value="FI19480P1"/>
    <property type="match status" value="1"/>
</dbReference>
<keyword evidence="4" id="KW-1185">Reference proteome</keyword>
<feature type="chain" id="PRO_5002270364" description="PKD domain-containing protein" evidence="2">
    <location>
        <begin position="22"/>
        <end position="973"/>
    </location>
</feature>
<dbReference type="Gene3D" id="2.60.40.10">
    <property type="entry name" value="Immunoglobulins"/>
    <property type="match status" value="3"/>
</dbReference>
<gene>
    <name evidence="3" type="ORF">CAOG_009751</name>
</gene>
<dbReference type="OrthoDB" id="536372at2759"/>
<feature type="compositionally biased region" description="Acidic residues" evidence="1">
    <location>
        <begin position="780"/>
        <end position="795"/>
    </location>
</feature>
<name>A0A0D2X2Z7_CAPO3</name>
<dbReference type="PhylomeDB" id="A0A0D2X2Z7"/>
<dbReference type="eggNOG" id="ENOG502QR8M">
    <property type="taxonomic scope" value="Eukaryota"/>
</dbReference>
<feature type="signal peptide" evidence="2">
    <location>
        <begin position="1"/>
        <end position="21"/>
    </location>
</feature>
<feature type="compositionally biased region" description="Polar residues" evidence="1">
    <location>
        <begin position="818"/>
        <end position="844"/>
    </location>
</feature>
<feature type="region of interest" description="Disordered" evidence="1">
    <location>
        <begin position="745"/>
        <end position="973"/>
    </location>
</feature>
<feature type="region of interest" description="Disordered" evidence="1">
    <location>
        <begin position="155"/>
        <end position="299"/>
    </location>
</feature>
<dbReference type="EMBL" id="KE346365">
    <property type="protein sequence ID" value="KJE93429.1"/>
    <property type="molecule type" value="Genomic_DNA"/>
</dbReference>
<dbReference type="GO" id="GO:0031410">
    <property type="term" value="C:cytoplasmic vesicle"/>
    <property type="evidence" value="ECO:0007669"/>
    <property type="project" value="TreeGrafter"/>
</dbReference>
<feature type="compositionally biased region" description="Polar residues" evidence="1">
    <location>
        <begin position="941"/>
        <end position="954"/>
    </location>
</feature>
<evidence type="ECO:0000313" key="4">
    <source>
        <dbReference type="Proteomes" id="UP000008743"/>
    </source>
</evidence>
<organism evidence="3 4">
    <name type="scientific">Capsaspora owczarzaki (strain ATCC 30864)</name>
    <dbReference type="NCBI Taxonomy" id="595528"/>
    <lineage>
        <taxon>Eukaryota</taxon>
        <taxon>Filasterea</taxon>
        <taxon>Capsaspora</taxon>
    </lineage>
</organism>
<feature type="compositionally biased region" description="Polar residues" evidence="1">
    <location>
        <begin position="208"/>
        <end position="221"/>
    </location>
</feature>
<evidence type="ECO:0000256" key="1">
    <source>
        <dbReference type="SAM" id="MobiDB-lite"/>
    </source>
</evidence>
<dbReference type="SUPFAM" id="SSF49299">
    <property type="entry name" value="PKD domain"/>
    <property type="match status" value="2"/>
</dbReference>
<dbReference type="InterPro" id="IPR029865">
    <property type="entry name" value="KIAA0319-like"/>
</dbReference>
<feature type="compositionally biased region" description="Low complexity" evidence="1">
    <location>
        <begin position="915"/>
        <end position="932"/>
    </location>
</feature>
<protein>
    <recommendedName>
        <fullName evidence="5">PKD domain-containing protein</fullName>
    </recommendedName>
</protein>
<dbReference type="AlphaFoldDB" id="A0A0D2X2Z7"/>
<evidence type="ECO:0000313" key="3">
    <source>
        <dbReference type="EMBL" id="KJE93429.1"/>
    </source>
</evidence>
<dbReference type="GO" id="GO:0016020">
    <property type="term" value="C:membrane"/>
    <property type="evidence" value="ECO:0007669"/>
    <property type="project" value="TreeGrafter"/>
</dbReference>
<evidence type="ECO:0000256" key="2">
    <source>
        <dbReference type="SAM" id="SignalP"/>
    </source>
</evidence>
<feature type="compositionally biased region" description="Pro residues" evidence="1">
    <location>
        <begin position="286"/>
        <end position="298"/>
    </location>
</feature>
<dbReference type="InParanoid" id="A0A0D2X2Z7"/>
<keyword evidence="2" id="KW-0732">Signal</keyword>
<feature type="compositionally biased region" description="Basic and acidic residues" evidence="1">
    <location>
        <begin position="172"/>
        <end position="188"/>
    </location>
</feature>
<dbReference type="STRING" id="595528.A0A0D2X2Z7"/>